<name>A0ABX8CBH6_9ACTN</name>
<protein>
    <recommendedName>
        <fullName evidence="3">Endonuclease/exonuclease/phosphatase domain-containing protein</fullName>
    </recommendedName>
</protein>
<reference evidence="2" key="1">
    <citation type="submission" date="2021-05" db="EMBL/GenBank/DDBJ databases">
        <title>Direct Submission.</title>
        <authorList>
            <person name="Li K."/>
            <person name="Gao J."/>
        </authorList>
    </citation>
    <scope>NUCLEOTIDE SEQUENCE [LARGE SCALE GENOMIC DNA]</scope>
    <source>
        <strain evidence="2">HDS12</strain>
    </source>
</reference>
<evidence type="ECO:0008006" key="3">
    <source>
        <dbReference type="Google" id="ProtNLM"/>
    </source>
</evidence>
<proteinExistence type="predicted"/>
<keyword evidence="2" id="KW-1185">Reference proteome</keyword>
<accession>A0ABX8CBH6</accession>
<evidence type="ECO:0000313" key="2">
    <source>
        <dbReference type="Proteomes" id="UP000678016"/>
    </source>
</evidence>
<organism evidence="1 2">
    <name type="scientific">Nocardiopsis akebiae</name>
    <dbReference type="NCBI Taxonomy" id="2831968"/>
    <lineage>
        <taxon>Bacteria</taxon>
        <taxon>Bacillati</taxon>
        <taxon>Actinomycetota</taxon>
        <taxon>Actinomycetes</taxon>
        <taxon>Streptosporangiales</taxon>
        <taxon>Nocardiopsidaceae</taxon>
        <taxon>Nocardiopsis</taxon>
    </lineage>
</organism>
<dbReference type="EMBL" id="CP074132">
    <property type="protein sequence ID" value="QUX31668.1"/>
    <property type="molecule type" value="Genomic_DNA"/>
</dbReference>
<gene>
    <name evidence="1" type="ORF">KGD83_08925</name>
</gene>
<dbReference type="InterPro" id="IPR036691">
    <property type="entry name" value="Endo/exonu/phosph_ase_sf"/>
</dbReference>
<sequence length="313" mass="34283">MPTNSTPFRLAVVNIKDGGIRHPLGMDHVLTELFATVKAPPTAVVVTEARDWDKNGTRLGLRATSVLADIFGPRYQIRIGHLERAPVPPAIIWNPDQLALIRWDVPSSTPNNSDVWNRAIFETAWWDSPLTVMAAHWHPWDRTNRLHSALTASGLLGPERFAILAGDFNCSPSGDSALWPFTDFTQMPIHQRHHKGWQPNGPSGPWAAHTAPLDHLLGTWDPATRARVGGIGWHTAVEVAWELRGRPTGLFPATVNDGIDLGGGMVIDHALLSPALAETVLPEETAVHLPRGAMVSDHRLLTTALQARSSLRT</sequence>
<dbReference type="Gene3D" id="3.60.10.10">
    <property type="entry name" value="Endonuclease/exonuclease/phosphatase"/>
    <property type="match status" value="1"/>
</dbReference>
<evidence type="ECO:0000313" key="1">
    <source>
        <dbReference type="EMBL" id="QUX31668.1"/>
    </source>
</evidence>
<dbReference type="Proteomes" id="UP000678016">
    <property type="component" value="Chromosome"/>
</dbReference>
<dbReference type="SUPFAM" id="SSF56219">
    <property type="entry name" value="DNase I-like"/>
    <property type="match status" value="1"/>
</dbReference>